<dbReference type="EMBL" id="MCGE01000043">
    <property type="protein sequence ID" value="ORZ05581.1"/>
    <property type="molecule type" value="Genomic_DNA"/>
</dbReference>
<evidence type="ECO:0000313" key="2">
    <source>
        <dbReference type="Proteomes" id="UP000193560"/>
    </source>
</evidence>
<keyword evidence="2" id="KW-1185">Reference proteome</keyword>
<comment type="caution">
    <text evidence="1">The sequence shown here is derived from an EMBL/GenBank/DDBJ whole genome shotgun (WGS) entry which is preliminary data.</text>
</comment>
<evidence type="ECO:0000313" key="1">
    <source>
        <dbReference type="EMBL" id="ORZ05581.1"/>
    </source>
</evidence>
<proteinExistence type="predicted"/>
<dbReference type="Proteomes" id="UP000193560">
    <property type="component" value="Unassembled WGS sequence"/>
</dbReference>
<gene>
    <name evidence="1" type="ORF">BCR42DRAFT_398120</name>
</gene>
<sequence length="292" mass="33357">MPSLIGLKEKAREPHSGLKHHVCGVGRNPESRLLEAKQQLESMRLDAVLVRGLHRESVKNNQSKVEQLELLGQTSEAWKVHDMYKEIVHNEFFPVSVPNAGTGANLNILASMPCLVGFKEKAREPHGDLYHHVKPFVQPMEGYFTSLSLNIDAEYPKYMDLTLGNAFMHYVYRKLEKTSSKSAGWNQVKKWLVEFTDTPKQKVKDINELFKLTPGAGETIEDFSRKLFEMGNHMELQAISLQELLFMTTISRMPIIWQDKILQLVFASKEPIMKKKIGPISAPSLQVWMLKL</sequence>
<accession>A0A1X2HZ07</accession>
<dbReference type="AlphaFoldDB" id="A0A1X2HZ07"/>
<protein>
    <submittedName>
        <fullName evidence="1">Uncharacterized protein</fullName>
    </submittedName>
</protein>
<name>A0A1X2HZ07_9FUNG</name>
<organism evidence="1 2">
    <name type="scientific">Absidia repens</name>
    <dbReference type="NCBI Taxonomy" id="90262"/>
    <lineage>
        <taxon>Eukaryota</taxon>
        <taxon>Fungi</taxon>
        <taxon>Fungi incertae sedis</taxon>
        <taxon>Mucoromycota</taxon>
        <taxon>Mucoromycotina</taxon>
        <taxon>Mucoromycetes</taxon>
        <taxon>Mucorales</taxon>
        <taxon>Cunninghamellaceae</taxon>
        <taxon>Absidia</taxon>
    </lineage>
</organism>
<reference evidence="1 2" key="1">
    <citation type="submission" date="2016-07" db="EMBL/GenBank/DDBJ databases">
        <title>Pervasive Adenine N6-methylation of Active Genes in Fungi.</title>
        <authorList>
            <consortium name="DOE Joint Genome Institute"/>
            <person name="Mondo S.J."/>
            <person name="Dannebaum R.O."/>
            <person name="Kuo R.C."/>
            <person name="Labutti K."/>
            <person name="Haridas S."/>
            <person name="Kuo A."/>
            <person name="Salamov A."/>
            <person name="Ahrendt S.R."/>
            <person name="Lipzen A."/>
            <person name="Sullivan W."/>
            <person name="Andreopoulos W.B."/>
            <person name="Clum A."/>
            <person name="Lindquist E."/>
            <person name="Daum C."/>
            <person name="Ramamoorthy G.K."/>
            <person name="Gryganskyi A."/>
            <person name="Culley D."/>
            <person name="Magnuson J.K."/>
            <person name="James T.Y."/>
            <person name="O'Malley M.A."/>
            <person name="Stajich J.E."/>
            <person name="Spatafora J.W."/>
            <person name="Visel A."/>
            <person name="Grigoriev I.V."/>
        </authorList>
    </citation>
    <scope>NUCLEOTIDE SEQUENCE [LARGE SCALE GENOMIC DNA]</scope>
    <source>
        <strain evidence="1 2">NRRL 1336</strain>
    </source>
</reference>
<dbReference type="OrthoDB" id="2286195at2759"/>